<dbReference type="InterPro" id="IPR010319">
    <property type="entry name" value="Transglutaminase-like_Cys_pept"/>
</dbReference>
<feature type="chain" id="PRO_5017346078" evidence="1">
    <location>
        <begin position="23"/>
        <end position="210"/>
    </location>
</feature>
<comment type="caution">
    <text evidence="2">The sequence shown here is derived from an EMBL/GenBank/DDBJ whole genome shotgun (WGS) entry which is preliminary data.</text>
</comment>
<reference evidence="3" key="1">
    <citation type="submission" date="2018-09" db="EMBL/GenBank/DDBJ databases">
        <authorList>
            <person name="Tuo L."/>
        </authorList>
    </citation>
    <scope>NUCLEOTIDE SEQUENCE [LARGE SCALE GENOMIC DNA]</scope>
    <source>
        <strain evidence="3">M2BS4Y-1</strain>
    </source>
</reference>
<evidence type="ECO:0000313" key="3">
    <source>
        <dbReference type="Proteomes" id="UP000265750"/>
    </source>
</evidence>
<dbReference type="Gene3D" id="3.10.620.30">
    <property type="match status" value="1"/>
</dbReference>
<keyword evidence="1" id="KW-0732">Signal</keyword>
<keyword evidence="3" id="KW-1185">Reference proteome</keyword>
<dbReference type="OrthoDB" id="7206808at2"/>
<evidence type="ECO:0000256" key="1">
    <source>
        <dbReference type="SAM" id="SignalP"/>
    </source>
</evidence>
<organism evidence="2 3">
    <name type="scientific">Aureimonas flava</name>
    <dbReference type="NCBI Taxonomy" id="2320271"/>
    <lineage>
        <taxon>Bacteria</taxon>
        <taxon>Pseudomonadati</taxon>
        <taxon>Pseudomonadota</taxon>
        <taxon>Alphaproteobacteria</taxon>
        <taxon>Hyphomicrobiales</taxon>
        <taxon>Aurantimonadaceae</taxon>
        <taxon>Aureimonas</taxon>
    </lineage>
</organism>
<dbReference type="AlphaFoldDB" id="A0A3A1WIF1"/>
<dbReference type="PANTHER" id="PTHR39327">
    <property type="match status" value="1"/>
</dbReference>
<dbReference type="Pfam" id="PF06035">
    <property type="entry name" value="Peptidase_C93"/>
    <property type="match status" value="1"/>
</dbReference>
<name>A0A3A1WIF1_9HYPH</name>
<dbReference type="PANTHER" id="PTHR39327:SF1">
    <property type="entry name" value="BLR5470 PROTEIN"/>
    <property type="match status" value="1"/>
</dbReference>
<dbReference type="Proteomes" id="UP000265750">
    <property type="component" value="Unassembled WGS sequence"/>
</dbReference>
<evidence type="ECO:0000313" key="2">
    <source>
        <dbReference type="EMBL" id="RIX99182.1"/>
    </source>
</evidence>
<gene>
    <name evidence="2" type="ORF">D3218_15540</name>
</gene>
<proteinExistence type="predicted"/>
<accession>A0A3A1WIF1</accession>
<protein>
    <submittedName>
        <fullName evidence="2">Transglutaminase</fullName>
    </submittedName>
</protein>
<dbReference type="RefSeq" id="WP_119540985.1">
    <property type="nucleotide sequence ID" value="NZ_QYRN01000008.1"/>
</dbReference>
<dbReference type="EMBL" id="QYRN01000008">
    <property type="protein sequence ID" value="RIX99182.1"/>
    <property type="molecule type" value="Genomic_DNA"/>
</dbReference>
<sequence>MIFRRFLGVTVALCLQSAATLAADAAVHSDRSGHGDAMLVGGPIKQPFGHRAFCLRQPEECGPTANADRPPPVLDDALMATVARINTAVNAEIEPVSDQVLYGQEEFWAIPTTQGDCEDYALLKRARLHAAGIPLSDLLLTVVNKTDGTGHAILTLRTMSGDFVLDNLDWRVRRWNEVPYRFVKRQSPRNAGEWLEIESAPEPLVSSVSR</sequence>
<feature type="signal peptide" evidence="1">
    <location>
        <begin position="1"/>
        <end position="22"/>
    </location>
</feature>